<dbReference type="EMBL" id="VGJJ01000009">
    <property type="protein sequence ID" value="MBM3282091.1"/>
    <property type="molecule type" value="Genomic_DNA"/>
</dbReference>
<feature type="compositionally biased region" description="Basic and acidic residues" evidence="1">
    <location>
        <begin position="293"/>
        <end position="306"/>
    </location>
</feature>
<feature type="transmembrane region" description="Helical" evidence="2">
    <location>
        <begin position="240"/>
        <end position="259"/>
    </location>
</feature>
<reference evidence="3" key="1">
    <citation type="submission" date="2019-03" db="EMBL/GenBank/DDBJ databases">
        <title>Lake Tanganyika Metagenome-Assembled Genomes (MAGs).</title>
        <authorList>
            <person name="Tran P."/>
        </authorList>
    </citation>
    <scope>NUCLEOTIDE SEQUENCE</scope>
    <source>
        <strain evidence="3">M_DeepCast_50m_m2_156</strain>
    </source>
</reference>
<keyword evidence="2" id="KW-0812">Transmembrane</keyword>
<accession>A0A8T4C6Q6</accession>
<sequence>MTWWVKHTQGKKHMNNWGIILGVVLLSSVAFAAEIQAPEKVVSYAPFTFRVVLPPTDTFSQAAVHFDNILVATIYPTGTCAVQPDWIPFIIHCATFDADTKTNAGLTTIITHTGFFPGPHTIFVSTQGSAAETSLFTINVFDAVDEASQTALSMQVGDVNARVSELEVESVSAQENIYTNNANLTKAIEQAKTELQTVQTQLAPLITPKEDTQQGFQIPFISDFFRPTSPTTGMVAGSNAPLLGLGIIAAIALGFFVLNGRKKEGFGDMNKGTPFFEGTLDTLFKGVPSGKTNNERPEAQPKKWSSDVEEDLREDIEENPPERDTKIHYSDLTR</sequence>
<dbReference type="Proteomes" id="UP000774699">
    <property type="component" value="Unassembled WGS sequence"/>
</dbReference>
<comment type="caution">
    <text evidence="3">The sequence shown here is derived from an EMBL/GenBank/DDBJ whole genome shotgun (WGS) entry which is preliminary data.</text>
</comment>
<evidence type="ECO:0000256" key="1">
    <source>
        <dbReference type="SAM" id="MobiDB-lite"/>
    </source>
</evidence>
<proteinExistence type="predicted"/>
<evidence type="ECO:0000313" key="4">
    <source>
        <dbReference type="Proteomes" id="UP000774699"/>
    </source>
</evidence>
<name>A0A8T4C6Q6_9ARCH</name>
<feature type="compositionally biased region" description="Acidic residues" evidence="1">
    <location>
        <begin position="307"/>
        <end position="319"/>
    </location>
</feature>
<organism evidence="3 4">
    <name type="scientific">Candidatus Iainarchaeum sp</name>
    <dbReference type="NCBI Taxonomy" id="3101447"/>
    <lineage>
        <taxon>Archaea</taxon>
        <taxon>Candidatus Iainarchaeota</taxon>
        <taxon>Candidatus Iainarchaeia</taxon>
        <taxon>Candidatus Iainarchaeales</taxon>
        <taxon>Candidatus Iainarchaeaceae</taxon>
        <taxon>Candidatus Iainarchaeum</taxon>
    </lineage>
</organism>
<feature type="region of interest" description="Disordered" evidence="1">
    <location>
        <begin position="286"/>
        <end position="334"/>
    </location>
</feature>
<gene>
    <name evidence="3" type="ORF">FJY86_01985</name>
</gene>
<feature type="compositionally biased region" description="Basic and acidic residues" evidence="1">
    <location>
        <begin position="320"/>
        <end position="334"/>
    </location>
</feature>
<dbReference type="AlphaFoldDB" id="A0A8T4C6Q6"/>
<protein>
    <submittedName>
        <fullName evidence="3">Uncharacterized protein</fullName>
    </submittedName>
</protein>
<evidence type="ECO:0000313" key="3">
    <source>
        <dbReference type="EMBL" id="MBM3282091.1"/>
    </source>
</evidence>
<keyword evidence="2" id="KW-0472">Membrane</keyword>
<evidence type="ECO:0000256" key="2">
    <source>
        <dbReference type="SAM" id="Phobius"/>
    </source>
</evidence>
<keyword evidence="2" id="KW-1133">Transmembrane helix</keyword>